<gene>
    <name evidence="10 11" type="primary">crcB</name>
    <name evidence="10" type="synonym">fluC</name>
    <name evidence="11" type="ORF">ERS852568_02713</name>
</gene>
<comment type="catalytic activity">
    <reaction evidence="8">
        <text>fluoride(in) = fluoride(out)</text>
        <dbReference type="Rhea" id="RHEA:76159"/>
        <dbReference type="ChEBI" id="CHEBI:17051"/>
    </reaction>
    <physiologicalReaction direction="left-to-right" evidence="8">
        <dbReference type="Rhea" id="RHEA:76160"/>
    </physiologicalReaction>
</comment>
<protein>
    <recommendedName>
        <fullName evidence="10">Fluoride-specific ion channel FluC</fullName>
    </recommendedName>
</protein>
<dbReference type="HAMAP" id="MF_00454">
    <property type="entry name" value="FluC"/>
    <property type="match status" value="1"/>
</dbReference>
<keyword evidence="5 10" id="KW-0472">Membrane</keyword>
<evidence type="ECO:0000256" key="2">
    <source>
        <dbReference type="ARBA" id="ARBA00022475"/>
    </source>
</evidence>
<dbReference type="GO" id="GO:0140114">
    <property type="term" value="P:cellular detoxification of fluoride"/>
    <property type="evidence" value="ECO:0007669"/>
    <property type="project" value="UniProtKB-UniRule"/>
</dbReference>
<keyword evidence="6 10" id="KW-0407">Ion channel</keyword>
<comment type="function">
    <text evidence="9 10">Fluoride-specific ion channel. Important for reducing fluoride concentration in the cell, thus reducing its toxicity.</text>
</comment>
<evidence type="ECO:0000256" key="4">
    <source>
        <dbReference type="ARBA" id="ARBA00022989"/>
    </source>
</evidence>
<evidence type="ECO:0000256" key="6">
    <source>
        <dbReference type="ARBA" id="ARBA00023303"/>
    </source>
</evidence>
<dbReference type="AlphaFoldDB" id="A0A174VCK7"/>
<keyword evidence="10" id="KW-0813">Transport</keyword>
<reference evidence="11 12" key="1">
    <citation type="submission" date="2015-09" db="EMBL/GenBank/DDBJ databases">
        <authorList>
            <consortium name="Pathogen Informatics"/>
        </authorList>
    </citation>
    <scope>NUCLEOTIDE SEQUENCE [LARGE SCALE GENOMIC DNA]</scope>
    <source>
        <strain evidence="11 12">2789STDY5834956</strain>
    </source>
</reference>
<evidence type="ECO:0000256" key="10">
    <source>
        <dbReference type="HAMAP-Rule" id="MF_00454"/>
    </source>
</evidence>
<proteinExistence type="inferred from homology"/>
<evidence type="ECO:0000256" key="1">
    <source>
        <dbReference type="ARBA" id="ARBA00004651"/>
    </source>
</evidence>
<feature type="transmembrane region" description="Helical" evidence="10">
    <location>
        <begin position="100"/>
        <end position="127"/>
    </location>
</feature>
<keyword evidence="10" id="KW-0406">Ion transport</keyword>
<keyword evidence="4 10" id="KW-1133">Transmembrane helix</keyword>
<organism evidence="11 12">
    <name type="scientific">Clostridium baratii</name>
    <dbReference type="NCBI Taxonomy" id="1561"/>
    <lineage>
        <taxon>Bacteria</taxon>
        <taxon>Bacillati</taxon>
        <taxon>Bacillota</taxon>
        <taxon>Clostridia</taxon>
        <taxon>Eubacteriales</taxon>
        <taxon>Clostridiaceae</taxon>
        <taxon>Clostridium</taxon>
    </lineage>
</organism>
<dbReference type="Proteomes" id="UP000095563">
    <property type="component" value="Unassembled WGS sequence"/>
</dbReference>
<evidence type="ECO:0000256" key="8">
    <source>
        <dbReference type="ARBA" id="ARBA00035585"/>
    </source>
</evidence>
<keyword evidence="10" id="KW-0915">Sodium</keyword>
<comment type="activity regulation">
    <text evidence="10">Na(+) is not transported, but it plays an essential structural role and its presence is essential for fluoride channel function.</text>
</comment>
<feature type="transmembrane region" description="Helical" evidence="10">
    <location>
        <begin position="70"/>
        <end position="88"/>
    </location>
</feature>
<sequence length="128" mass="13524">MQKIELIAIVGCGGFIGAALRYIISLNAAKIFGADFPYGTLIANILGAIIIGFVMKMSLDTSLITPNTKLFLTTGMMGGLTTFSTFSYETVTMINSGQYILGAFNLGLNVVLSFAGVTLGMIIARLLV</sequence>
<dbReference type="InterPro" id="IPR003691">
    <property type="entry name" value="FluC"/>
</dbReference>
<comment type="subcellular location">
    <subcellularLocation>
        <location evidence="1 10">Cell membrane</location>
        <topology evidence="1 10">Multi-pass membrane protein</topology>
    </subcellularLocation>
</comment>
<feature type="binding site" evidence="10">
    <location>
        <position position="78"/>
    </location>
    <ligand>
        <name>Na(+)</name>
        <dbReference type="ChEBI" id="CHEBI:29101"/>
        <note>structural</note>
    </ligand>
</feature>
<dbReference type="PANTHER" id="PTHR28259:SF1">
    <property type="entry name" value="FLUORIDE EXPORT PROTEIN 1-RELATED"/>
    <property type="match status" value="1"/>
</dbReference>
<dbReference type="EMBL" id="CZBO01000007">
    <property type="protein sequence ID" value="CUQ29755.1"/>
    <property type="molecule type" value="Genomic_DNA"/>
</dbReference>
<comment type="similarity">
    <text evidence="7 10">Belongs to the fluoride channel Fluc/FEX (TC 1.A.43) family.</text>
</comment>
<evidence type="ECO:0000256" key="7">
    <source>
        <dbReference type="ARBA" id="ARBA00035120"/>
    </source>
</evidence>
<keyword evidence="3 10" id="KW-0812">Transmembrane</keyword>
<keyword evidence="2 10" id="KW-1003">Cell membrane</keyword>
<evidence type="ECO:0000256" key="5">
    <source>
        <dbReference type="ARBA" id="ARBA00023136"/>
    </source>
</evidence>
<dbReference type="GO" id="GO:0046872">
    <property type="term" value="F:metal ion binding"/>
    <property type="evidence" value="ECO:0007669"/>
    <property type="project" value="UniProtKB-KW"/>
</dbReference>
<evidence type="ECO:0000256" key="3">
    <source>
        <dbReference type="ARBA" id="ARBA00022692"/>
    </source>
</evidence>
<keyword evidence="10" id="KW-0479">Metal-binding</keyword>
<feature type="transmembrane region" description="Helical" evidence="10">
    <location>
        <begin position="36"/>
        <end position="58"/>
    </location>
</feature>
<feature type="transmembrane region" description="Helical" evidence="10">
    <location>
        <begin position="7"/>
        <end position="24"/>
    </location>
</feature>
<dbReference type="GO" id="GO:0062054">
    <property type="term" value="F:fluoride channel activity"/>
    <property type="evidence" value="ECO:0007669"/>
    <property type="project" value="UniProtKB-UniRule"/>
</dbReference>
<dbReference type="NCBIfam" id="TIGR00494">
    <property type="entry name" value="crcB"/>
    <property type="match status" value="1"/>
</dbReference>
<evidence type="ECO:0000313" key="12">
    <source>
        <dbReference type="Proteomes" id="UP000095563"/>
    </source>
</evidence>
<feature type="binding site" evidence="10">
    <location>
        <position position="81"/>
    </location>
    <ligand>
        <name>Na(+)</name>
        <dbReference type="ChEBI" id="CHEBI:29101"/>
        <note>structural</note>
    </ligand>
</feature>
<dbReference type="Pfam" id="PF02537">
    <property type="entry name" value="CRCB"/>
    <property type="match status" value="1"/>
</dbReference>
<dbReference type="GO" id="GO:0005886">
    <property type="term" value="C:plasma membrane"/>
    <property type="evidence" value="ECO:0007669"/>
    <property type="project" value="UniProtKB-SubCell"/>
</dbReference>
<evidence type="ECO:0000313" key="11">
    <source>
        <dbReference type="EMBL" id="CUQ29755.1"/>
    </source>
</evidence>
<dbReference type="PANTHER" id="PTHR28259">
    <property type="entry name" value="FLUORIDE EXPORT PROTEIN 1-RELATED"/>
    <property type="match status" value="1"/>
</dbReference>
<name>A0A174VCK7_9CLOT</name>
<dbReference type="RefSeq" id="WP_055208692.1">
    <property type="nucleotide sequence ID" value="NZ_CZBO01000007.1"/>
</dbReference>
<accession>A0A174VCK7</accession>
<evidence type="ECO:0000256" key="9">
    <source>
        <dbReference type="ARBA" id="ARBA00049940"/>
    </source>
</evidence>